<sequence length="120" mass="13372">PTSSVGPVFVNPEAINWDHEEEIARMADAIAVLQKRNSDLGAALRDAQKREAEVWNEARRELAAEFREQQESFRRQLLSAQEATDNALVRAKENEGAVAELAQLRQAMSAFGNLLQPSAR</sequence>
<organism evidence="2 3">
    <name type="scientific">Plantactinospora alkalitolerans</name>
    <dbReference type="NCBI Taxonomy" id="2789879"/>
    <lineage>
        <taxon>Bacteria</taxon>
        <taxon>Bacillati</taxon>
        <taxon>Actinomycetota</taxon>
        <taxon>Actinomycetes</taxon>
        <taxon>Micromonosporales</taxon>
        <taxon>Micromonosporaceae</taxon>
        <taxon>Plantactinospora</taxon>
    </lineage>
</organism>
<keyword evidence="3" id="KW-1185">Reference proteome</keyword>
<evidence type="ECO:0000313" key="3">
    <source>
        <dbReference type="Proteomes" id="UP000638560"/>
    </source>
</evidence>
<proteinExistence type="predicted"/>
<protein>
    <submittedName>
        <fullName evidence="2">Uncharacterized protein</fullName>
    </submittedName>
</protein>
<feature type="non-terminal residue" evidence="2">
    <location>
        <position position="1"/>
    </location>
</feature>
<accession>A0ABS0H4H0</accession>
<name>A0ABS0H4H0_9ACTN</name>
<keyword evidence="1" id="KW-0175">Coiled coil</keyword>
<dbReference type="RefSeq" id="WP_230395079.1">
    <property type="nucleotide sequence ID" value="NZ_JADPUN010000266.1"/>
</dbReference>
<gene>
    <name evidence="2" type="ORF">I0C86_30990</name>
</gene>
<comment type="caution">
    <text evidence="2">The sequence shown here is derived from an EMBL/GenBank/DDBJ whole genome shotgun (WGS) entry which is preliminary data.</text>
</comment>
<feature type="coiled-coil region" evidence="1">
    <location>
        <begin position="30"/>
        <end position="65"/>
    </location>
</feature>
<dbReference type="Proteomes" id="UP000638560">
    <property type="component" value="Unassembled WGS sequence"/>
</dbReference>
<reference evidence="2 3" key="1">
    <citation type="submission" date="2020-11" db="EMBL/GenBank/DDBJ databases">
        <title>A novel isolate from a Black sea contaminated sediment with potential to produce alkanes: Plantactinospora alkalitolerans sp. nov.</title>
        <authorList>
            <person name="Carro L."/>
            <person name="Veyisoglu A."/>
            <person name="Guven K."/>
            <person name="Schumann P."/>
            <person name="Klenk H.-P."/>
            <person name="Sahin N."/>
        </authorList>
    </citation>
    <scope>NUCLEOTIDE SEQUENCE [LARGE SCALE GENOMIC DNA]</scope>
    <source>
        <strain evidence="2 3">S1510</strain>
    </source>
</reference>
<evidence type="ECO:0000313" key="2">
    <source>
        <dbReference type="EMBL" id="MBF9133353.1"/>
    </source>
</evidence>
<evidence type="ECO:0000256" key="1">
    <source>
        <dbReference type="SAM" id="Coils"/>
    </source>
</evidence>
<dbReference type="EMBL" id="JADPUN010000266">
    <property type="protein sequence ID" value="MBF9133353.1"/>
    <property type="molecule type" value="Genomic_DNA"/>
</dbReference>